<feature type="region of interest" description="Disordered" evidence="3">
    <location>
        <begin position="323"/>
        <end position="392"/>
    </location>
</feature>
<keyword evidence="4" id="KW-1133">Transmembrane helix</keyword>
<feature type="region of interest" description="Disordered" evidence="3">
    <location>
        <begin position="468"/>
        <end position="535"/>
    </location>
</feature>
<comment type="caution">
    <text evidence="6">The sequence shown here is derived from an EMBL/GenBank/DDBJ whole genome shotgun (WGS) entry which is preliminary data.</text>
</comment>
<keyword evidence="2" id="KW-0677">Repeat</keyword>
<dbReference type="SMART" id="SM00369">
    <property type="entry name" value="LRR_TYP"/>
    <property type="match status" value="7"/>
</dbReference>
<name>A0AA88L651_ARTSF</name>
<dbReference type="InterPro" id="IPR050216">
    <property type="entry name" value="LRR_domain-containing"/>
</dbReference>
<dbReference type="InterPro" id="IPR036872">
    <property type="entry name" value="CH_dom_sf"/>
</dbReference>
<reference evidence="6" key="1">
    <citation type="submission" date="2023-07" db="EMBL/GenBank/DDBJ databases">
        <title>Chromosome-level genome assembly of Artemia franciscana.</title>
        <authorList>
            <person name="Jo E."/>
        </authorList>
    </citation>
    <scope>NUCLEOTIDE SEQUENCE</scope>
    <source>
        <tissue evidence="6">Whole body</tissue>
    </source>
</reference>
<dbReference type="Pfam" id="PF13855">
    <property type="entry name" value="LRR_8"/>
    <property type="match status" value="2"/>
</dbReference>
<dbReference type="SMART" id="SM00364">
    <property type="entry name" value="LRR_BAC"/>
    <property type="match status" value="5"/>
</dbReference>
<evidence type="ECO:0000256" key="1">
    <source>
        <dbReference type="ARBA" id="ARBA00022614"/>
    </source>
</evidence>
<evidence type="ECO:0000259" key="5">
    <source>
        <dbReference type="PROSITE" id="PS50021"/>
    </source>
</evidence>
<dbReference type="PANTHER" id="PTHR48051">
    <property type="match status" value="1"/>
</dbReference>
<evidence type="ECO:0000256" key="2">
    <source>
        <dbReference type="ARBA" id="ARBA00022737"/>
    </source>
</evidence>
<dbReference type="EMBL" id="JAVRJZ010000008">
    <property type="protein sequence ID" value="KAK2719908.1"/>
    <property type="molecule type" value="Genomic_DNA"/>
</dbReference>
<feature type="domain" description="Calponin-homology (CH)" evidence="5">
    <location>
        <begin position="572"/>
        <end position="682"/>
    </location>
</feature>
<dbReference type="PROSITE" id="PS50021">
    <property type="entry name" value="CH"/>
    <property type="match status" value="1"/>
</dbReference>
<dbReference type="InterPro" id="IPR001611">
    <property type="entry name" value="Leu-rich_rpt"/>
</dbReference>
<proteinExistence type="predicted"/>
<keyword evidence="4" id="KW-0812">Transmembrane</keyword>
<dbReference type="Proteomes" id="UP001187531">
    <property type="component" value="Unassembled WGS sequence"/>
</dbReference>
<feature type="region of interest" description="Disordered" evidence="3">
    <location>
        <begin position="409"/>
        <end position="449"/>
    </location>
</feature>
<dbReference type="PANTHER" id="PTHR48051:SF21">
    <property type="entry name" value="CALPONIN-HOMOLOGY (CH) DOMAIN-CONTAINING PROTEIN"/>
    <property type="match status" value="1"/>
</dbReference>
<gene>
    <name evidence="6" type="ORF">QYM36_005401</name>
</gene>
<sequence>MSAVKKTSDSTDKSTQKNLNRSVEKCLEEAQLSGVLKLSGRKLRDVAKLGTRSFDLTDVYKADLSKNRLFELPLELTECPSLETLNLYQNNIKSLPQEIIYLQSLTFLDLSRNQLSVLPPCLSQLPLQVLLVSHNKLVSLPEEFGRLASLLELDASCNEISHIPPQLGSLPKLHSLSLRRNLLVHIPLELTDLKLRKLDLGENRLEMLPVELRNMKQLEELRLDSNPLRSPPAYLCARGLVHVFKYLETQAAKEEREKNSSVIAPEPQRKLSQICDLRIFENCRSIRVPPSMNLSCNEKLQTEKEILDGDNLSNLSSNIADRSFKINGGSSRIPGAISPKEKMGISPNVSLPTSPVAADSPGAFESRIPGLRNGPSGNQKASPPSGNPPQTYRQYKESLKQQRENLYTRQKSIESPPVNGFPEQNPTPNSTGNVKPNLKESHSPAEIQPTPSFLHHVVTRVQPTHLINGTNHLPLDTGQKHSTFSTSELPVRTRLEPSSGPPRDVNDVPLRNPEKSSRPLSHGNQPPLPSANPPVHRLLPTPNRFPVKSGSRIPPPNPVSLVSYKSIDGNVQEQISALRQCIETRLKVSLPEDLGSALSDGVVLCHLANSVRPRSVSSIHVPSPAVPKLPLPKCKRNIENFIEACRKIGVEEDCILSLDDLVADWSALSVLTTVLALLDATNNVRIDKLACESSEAFSNNIEPPILKNSFETSEMSELLPVVSRSDKILSYFLFIFFVVSTILLIIYPIK</sequence>
<dbReference type="Gene3D" id="3.80.10.10">
    <property type="entry name" value="Ribonuclease Inhibitor"/>
    <property type="match status" value="1"/>
</dbReference>
<dbReference type="GO" id="GO:0005737">
    <property type="term" value="C:cytoplasm"/>
    <property type="evidence" value="ECO:0007669"/>
    <property type="project" value="TreeGrafter"/>
</dbReference>
<evidence type="ECO:0000313" key="7">
    <source>
        <dbReference type="Proteomes" id="UP001187531"/>
    </source>
</evidence>
<accession>A0AA88L651</accession>
<dbReference type="PROSITE" id="PS51450">
    <property type="entry name" value="LRR"/>
    <property type="match status" value="3"/>
</dbReference>
<dbReference type="SMART" id="SM00033">
    <property type="entry name" value="CH"/>
    <property type="match status" value="1"/>
</dbReference>
<dbReference type="InterPro" id="IPR003591">
    <property type="entry name" value="Leu-rich_rpt_typical-subtyp"/>
</dbReference>
<dbReference type="Gene3D" id="1.10.418.10">
    <property type="entry name" value="Calponin-like domain"/>
    <property type="match status" value="1"/>
</dbReference>
<keyword evidence="4" id="KW-0472">Membrane</keyword>
<protein>
    <recommendedName>
        <fullName evidence="5">Calponin-homology (CH) domain-containing protein</fullName>
    </recommendedName>
</protein>
<dbReference type="Pfam" id="PF00307">
    <property type="entry name" value="CH"/>
    <property type="match status" value="1"/>
</dbReference>
<feature type="transmembrane region" description="Helical" evidence="4">
    <location>
        <begin position="728"/>
        <end position="749"/>
    </location>
</feature>
<keyword evidence="1" id="KW-0433">Leucine-rich repeat</keyword>
<dbReference type="SUPFAM" id="SSF47576">
    <property type="entry name" value="Calponin-homology domain, CH-domain"/>
    <property type="match status" value="1"/>
</dbReference>
<dbReference type="InterPro" id="IPR001715">
    <property type="entry name" value="CH_dom"/>
</dbReference>
<evidence type="ECO:0000256" key="4">
    <source>
        <dbReference type="SAM" id="Phobius"/>
    </source>
</evidence>
<feature type="compositionally biased region" description="Polar residues" evidence="3">
    <location>
        <begin position="375"/>
        <end position="392"/>
    </location>
</feature>
<dbReference type="AlphaFoldDB" id="A0AA88L651"/>
<dbReference type="SUPFAM" id="SSF52058">
    <property type="entry name" value="L domain-like"/>
    <property type="match status" value="1"/>
</dbReference>
<evidence type="ECO:0000256" key="3">
    <source>
        <dbReference type="SAM" id="MobiDB-lite"/>
    </source>
</evidence>
<dbReference type="InterPro" id="IPR032675">
    <property type="entry name" value="LRR_dom_sf"/>
</dbReference>
<organism evidence="6 7">
    <name type="scientific">Artemia franciscana</name>
    <name type="common">Brine shrimp</name>
    <name type="synonym">Artemia sanfranciscana</name>
    <dbReference type="NCBI Taxonomy" id="6661"/>
    <lineage>
        <taxon>Eukaryota</taxon>
        <taxon>Metazoa</taxon>
        <taxon>Ecdysozoa</taxon>
        <taxon>Arthropoda</taxon>
        <taxon>Crustacea</taxon>
        <taxon>Branchiopoda</taxon>
        <taxon>Anostraca</taxon>
        <taxon>Artemiidae</taxon>
        <taxon>Artemia</taxon>
    </lineage>
</organism>
<dbReference type="CDD" id="cd21205">
    <property type="entry name" value="CH_LRCH"/>
    <property type="match status" value="1"/>
</dbReference>
<keyword evidence="7" id="KW-1185">Reference proteome</keyword>
<feature type="compositionally biased region" description="Polar residues" evidence="3">
    <location>
        <begin position="422"/>
        <end position="434"/>
    </location>
</feature>
<evidence type="ECO:0000313" key="6">
    <source>
        <dbReference type="EMBL" id="KAK2719908.1"/>
    </source>
</evidence>